<dbReference type="PANTHER" id="PTHR39399:SF1">
    <property type="entry name" value="PROTEIN ZPS1"/>
    <property type="match status" value="1"/>
</dbReference>
<dbReference type="PANTHER" id="PTHR39399">
    <property type="entry name" value="PROTEIN ZPS1"/>
    <property type="match status" value="1"/>
</dbReference>
<gene>
    <name evidence="3" type="ORF">HG535_0H04320</name>
</gene>
<dbReference type="GO" id="GO:0005178">
    <property type="term" value="F:integrin binding"/>
    <property type="evidence" value="ECO:0007669"/>
    <property type="project" value="TreeGrafter"/>
</dbReference>
<dbReference type="KEGG" id="zmk:HG535_0H04320"/>
<accession>A0A7H9B8T9</accession>
<dbReference type="GO" id="GO:0005576">
    <property type="term" value="C:extracellular region"/>
    <property type="evidence" value="ECO:0007669"/>
    <property type="project" value="TreeGrafter"/>
</dbReference>
<sequence length="248" mass="27484">MKFSTACLATFASLTSSGMAAPVYNTNSSAELQSAVSQEIFGWTKPTFPELYHTCNSTNARMLNVALQESLEVSAYAKDRLLKYGADDVYYKRWFGNGSIFTVMGVFDHLVESSKSGVLFRCDDVEGLCAANPGYYAGHHRVSVPAETVICDYFYMSKKPISSICFEGNIIDVGPSHYAGIDLFHRYLHVPSMNLDYVGEYAEELDELIDYAENNSTFAVRNTDNYLYYMADVYSSSIVPGGCLGELS</sequence>
<dbReference type="GO" id="GO:0009277">
    <property type="term" value="C:fungal-type cell wall"/>
    <property type="evidence" value="ECO:0007669"/>
    <property type="project" value="TreeGrafter"/>
</dbReference>
<feature type="signal peptide" evidence="1">
    <location>
        <begin position="1"/>
        <end position="20"/>
    </location>
</feature>
<dbReference type="GeneID" id="59238908"/>
<dbReference type="CDD" id="cd11307">
    <property type="entry name" value="M35_Asp_f2_like"/>
    <property type="match status" value="1"/>
</dbReference>
<dbReference type="SUPFAM" id="SSF55486">
    <property type="entry name" value="Metalloproteases ('zincins'), catalytic domain"/>
    <property type="match status" value="1"/>
</dbReference>
<dbReference type="InterPro" id="IPR029482">
    <property type="entry name" value="HRXXH"/>
</dbReference>
<dbReference type="InterPro" id="IPR039124">
    <property type="entry name" value="PRA1-like"/>
</dbReference>
<dbReference type="EMBL" id="CP058611">
    <property type="protein sequence ID" value="QLG75105.1"/>
    <property type="molecule type" value="Genomic_DNA"/>
</dbReference>
<organism evidence="3 4">
    <name type="scientific">Zygotorulaspora mrakii</name>
    <name type="common">Zygosaccharomyces mrakii</name>
    <dbReference type="NCBI Taxonomy" id="42260"/>
    <lineage>
        <taxon>Eukaryota</taxon>
        <taxon>Fungi</taxon>
        <taxon>Dikarya</taxon>
        <taxon>Ascomycota</taxon>
        <taxon>Saccharomycotina</taxon>
        <taxon>Saccharomycetes</taxon>
        <taxon>Saccharomycetales</taxon>
        <taxon>Saccharomycetaceae</taxon>
        <taxon>Zygotorulaspora</taxon>
    </lineage>
</organism>
<dbReference type="Proteomes" id="UP000509704">
    <property type="component" value="Chromosome 8"/>
</dbReference>
<keyword evidence="4" id="KW-1185">Reference proteome</keyword>
<feature type="chain" id="PRO_5028922590" description="Putative peptidase domain-containing protein" evidence="1">
    <location>
        <begin position="21"/>
        <end position="248"/>
    </location>
</feature>
<dbReference type="Pfam" id="PF13933">
    <property type="entry name" value="HRXXH"/>
    <property type="match status" value="1"/>
</dbReference>
<dbReference type="AlphaFoldDB" id="A0A7H9B8T9"/>
<evidence type="ECO:0000259" key="2">
    <source>
        <dbReference type="Pfam" id="PF13933"/>
    </source>
</evidence>
<dbReference type="GO" id="GO:0008237">
    <property type="term" value="F:metallopeptidase activity"/>
    <property type="evidence" value="ECO:0007669"/>
    <property type="project" value="InterPro"/>
</dbReference>
<keyword evidence="1" id="KW-0732">Signal</keyword>
<protein>
    <recommendedName>
        <fullName evidence="2">Putative peptidase domain-containing protein</fullName>
    </recommendedName>
</protein>
<name>A0A7H9B8T9_ZYGMR</name>
<reference evidence="3 4" key="1">
    <citation type="submission" date="2020-07" db="EMBL/GenBank/DDBJ databases">
        <title>The yeast mating-type switching endonuclease HO is a domesticated member of an unorthodox homing genetic element family.</title>
        <authorList>
            <person name="Coughlan A.Y."/>
            <person name="Lombardi L."/>
            <person name="Braun-Galleani S."/>
            <person name="Martos A.R."/>
            <person name="Galeote V."/>
            <person name="Bigey F."/>
            <person name="Dequin S."/>
            <person name="Byrne K.P."/>
            <person name="Wolfe K.H."/>
        </authorList>
    </citation>
    <scope>NUCLEOTIDE SEQUENCE [LARGE SCALE GENOMIC DNA]</scope>
    <source>
        <strain evidence="3 4">NRRL Y-6702</strain>
    </source>
</reference>
<proteinExistence type="predicted"/>
<evidence type="ECO:0000313" key="4">
    <source>
        <dbReference type="Proteomes" id="UP000509704"/>
    </source>
</evidence>
<dbReference type="GO" id="GO:0008270">
    <property type="term" value="F:zinc ion binding"/>
    <property type="evidence" value="ECO:0007669"/>
    <property type="project" value="TreeGrafter"/>
</dbReference>
<dbReference type="InterPro" id="IPR024079">
    <property type="entry name" value="MetalloPept_cat_dom_sf"/>
</dbReference>
<dbReference type="RefSeq" id="XP_037146830.1">
    <property type="nucleotide sequence ID" value="XM_037290935.1"/>
</dbReference>
<dbReference type="OrthoDB" id="4689212at2759"/>
<feature type="domain" description="Putative peptidase" evidence="2">
    <location>
        <begin position="17"/>
        <end position="246"/>
    </location>
</feature>
<evidence type="ECO:0000313" key="3">
    <source>
        <dbReference type="EMBL" id="QLG75105.1"/>
    </source>
</evidence>
<evidence type="ECO:0000256" key="1">
    <source>
        <dbReference type="SAM" id="SignalP"/>
    </source>
</evidence>
<dbReference type="GO" id="GO:0009986">
    <property type="term" value="C:cell surface"/>
    <property type="evidence" value="ECO:0007669"/>
    <property type="project" value="TreeGrafter"/>
</dbReference>
<dbReference type="Gene3D" id="3.40.390.10">
    <property type="entry name" value="Collagenase (Catalytic Domain)"/>
    <property type="match status" value="1"/>
</dbReference>